<feature type="transmembrane region" description="Helical" evidence="9">
    <location>
        <begin position="1774"/>
        <end position="1799"/>
    </location>
</feature>
<evidence type="ECO:0000313" key="19">
    <source>
        <dbReference type="EnsemblMetazoa" id="CapteP199677"/>
    </source>
</evidence>
<dbReference type="InterPro" id="IPR013320">
    <property type="entry name" value="ConA-like_dom_sf"/>
</dbReference>
<feature type="domain" description="VWFA" evidence="13">
    <location>
        <begin position="45"/>
        <end position="235"/>
    </location>
</feature>
<keyword evidence="3" id="KW-0677">Repeat</keyword>
<feature type="chain" id="PRO_5008787762" description="Sushi, von Willebrand factor type A, EGF and pentraxin domain-containing protein 1" evidence="10">
    <location>
        <begin position="21"/>
        <end position="1966"/>
    </location>
</feature>
<evidence type="ECO:0000256" key="6">
    <source>
        <dbReference type="PROSITE-ProRule" id="PRU00076"/>
    </source>
</evidence>
<dbReference type="GO" id="GO:0051240">
    <property type="term" value="P:positive regulation of multicellular organismal process"/>
    <property type="evidence" value="ECO:0007669"/>
    <property type="project" value="UniProtKB-ARBA"/>
</dbReference>
<dbReference type="EMBL" id="AMQN01001619">
    <property type="status" value="NOT_ANNOTATED_CDS"/>
    <property type="molecule type" value="Genomic_DNA"/>
</dbReference>
<dbReference type="GO" id="GO:0005886">
    <property type="term" value="C:plasma membrane"/>
    <property type="evidence" value="ECO:0007669"/>
    <property type="project" value="TreeGrafter"/>
</dbReference>
<evidence type="ECO:0000313" key="20">
    <source>
        <dbReference type="Proteomes" id="UP000014760"/>
    </source>
</evidence>
<proteinExistence type="predicted"/>
<dbReference type="InterPro" id="IPR001881">
    <property type="entry name" value="EGF-like_Ca-bd_dom"/>
</dbReference>
<dbReference type="CDD" id="cd01450">
    <property type="entry name" value="vWFA_subfamily_ECM"/>
    <property type="match status" value="1"/>
</dbReference>
<feature type="domain" description="EGF-like" evidence="12">
    <location>
        <begin position="1541"/>
        <end position="1578"/>
    </location>
</feature>
<feature type="domain" description="EGF-like" evidence="12">
    <location>
        <begin position="1614"/>
        <end position="1651"/>
    </location>
</feature>
<sequence>MDVRTWISAILIQYCTTVVASDPITKGQEVIQTLYHRYNSTQAVDLIFVLDRSGSVPPRGWVAILNFVRDVLEHFTVDEFNTRVSVVSFGTTASVDINDLEPNLKTSKENKCTLNDRILALVETQRPRGYTATSVALSRAHQVLMRSRAEAKKAVIVVTDGRSNIGHPPVREAIKILSLRWTGWDEIEHGPQVEIFSFGLEAACLPELQSIASPLDNHVFHMPNFTLFMDFARSLHGDTQQENWQTTSHAKCFPSCTANRTFCACGAKVGQYACVCEPGSELNGEVCKECAVGFFKKDRSPEKCQKCPPMTTTWRTGASSEDKCEPIPGFKTCPSLPDIPHGFQFRVSGIHLDEVENTGVPCEGTTDGNSCHYGCRKGYRLNGMPVMICNASGEWEGDIPQCNVVNCGVVHRPPLLPLDADVVYLNSTLTYGSIAQVTCHGGRVSFGTTTWKCNQFGQWTKPKNFECVEVYCPPLKKSTHQVIHPEDCAIRSGHSLGTTCAASCSTGYQLKSSTNFTCVYDGTKAYWHPANTDTCKDILPPVIQCPDDVTLSVINWNDSSIVFHYDGQSPITNDNSGAVNYTITGAPPGNIFKIGYSQLTYTASDSDGNTASCTRSIVVHSKQIQIEFCPGNISIQVNQPIRNRIINWTDPVFVGPGNTVLEFSCSLRNGGFFGMGLHHVLCYPHQAPSVNCKFYINVTGFELRYHDPDHVFKCGWSGNWDIVGDGIDAWPQCYRSRRAYSALTANRLSFQYSGECENEKDGIRADFISTMFAILEAKNGPCPSQVSCKLDNVSIICGGDIYEQTRFRRDIEPTTSADAANLHIYFDIEGQLKETHNVNSRTQKSVLYALHDVNTWLDDEVSTQEMSFGNSSRLFTPVSLHTLRDPGLILNCPDEEIADTTAARCLTCPRGSSMSNDDCVLCPLGYFKEVEGDSQCIQCPGAKSTPHRGARSSSECRAPCSAGSSSPSGLEPCPPCPVGFYQSDEGSTQCRMCPNGYSTLHPGAEDIETCIEKCNSNSYSETGLFPCQPCPPGTHQPARAQTICLSCAGLNWDPESCPGDLCEVEADACESDPCENQGLCLDQTVGFTCLCAEGYTGSICTEDVNECASGPCQNGACVDLVAGYKCLCQAGFAEVASNFDLVFPSASIHQHADLPLVQDLAALTLCLWLRSSDLQNRGTICSYSSSRNGAKAEKTFTIYDYGDVQLYVNGKVATATLALNDGRWHHVCVVWESKGGEWMIYGDGFQQRFGRGLAPGTTLAGGGHFILGQDQDLPAGGFNGREAFVGEMSQVYVINRTLNASEVKSMAEWNAYDACTPPSDEILKDAVIKWTDVLDNIEGNIIIRNTSLCGDANACVSEYSCPSGSFCVDKPNQYVCMSCNGVCERVCQSKVCSRSKSMCYDDRMIPTGAWTCHCDCDDYSHSPCDSNPCFNGGTCIEADYSYFCHCKSQFTGALCETLISACPADFCANNSTCLFEDDHVTCDCSLGYFGYRCQIIKLLPPDLCALNPCFNHGTCIEDARSPNGYSCKCPRDLVYGPNCEVVSGCVSEPCMNGATCLSTPAYDYHCLCPYGFRGLLCEIDLRFPGDFSASTSTTLLPSTETDINTILPTTEIPDVDLCVEVKCQHGGTCVVMKDQSVSCQCPMEVKGSHCEVLRETDIRHYHVEVTLLKVYQADLTDDASFKQEFQNEIHKVYSEVLLRSKIYVHITNIRTGSTIVEFRLSHVVFNDVRSAGLIEMRRILRAELIKGQLGAFNASEENFVFTLESSVSETPPQVFSLSMLALIGGIPAVCLLLVTAVIIKSQIENPMFESNPDFQAPQLRNIIEENIYAEPTEPNTAYTSRKEVEDPQFPAKHGRDINKVWATSYHKQQTPLPPKPDEDPYLGQNDLDSSIGQMNDLDSSLCHMDFPPCYQDVFDHVAQKDASYKDNTRLYLTPLSDEEAARCRQEKTVNSFHNNDYLYPTNSVKK</sequence>
<dbReference type="SMART" id="SM00032">
    <property type="entry name" value="CCP"/>
    <property type="match status" value="3"/>
</dbReference>
<reference evidence="20" key="1">
    <citation type="submission" date="2012-12" db="EMBL/GenBank/DDBJ databases">
        <authorList>
            <person name="Hellsten U."/>
            <person name="Grimwood J."/>
            <person name="Chapman J.A."/>
            <person name="Shapiro H."/>
            <person name="Aerts A."/>
            <person name="Otillar R.P."/>
            <person name="Terry A.Y."/>
            <person name="Boore J.L."/>
            <person name="Simakov O."/>
            <person name="Marletaz F."/>
            <person name="Cho S.-J."/>
            <person name="Edsinger-Gonzales E."/>
            <person name="Havlak P."/>
            <person name="Kuo D.-H."/>
            <person name="Larsson T."/>
            <person name="Lv J."/>
            <person name="Arendt D."/>
            <person name="Savage R."/>
            <person name="Osoegawa K."/>
            <person name="de Jong P."/>
            <person name="Lindberg D.R."/>
            <person name="Seaver E.C."/>
            <person name="Weisblat D.A."/>
            <person name="Putnam N.H."/>
            <person name="Grigoriev I.V."/>
            <person name="Rokhsar D.S."/>
        </authorList>
    </citation>
    <scope>NUCLEOTIDE SEQUENCE</scope>
    <source>
        <strain evidence="20">I ESC-2004</strain>
    </source>
</reference>
<feature type="domain" description="EGF-like" evidence="12">
    <location>
        <begin position="1500"/>
        <end position="1540"/>
    </location>
</feature>
<dbReference type="PANTHER" id="PTHR24049:SF22">
    <property type="entry name" value="DROSOPHILA CRUMBS HOMOLOG"/>
    <property type="match status" value="1"/>
</dbReference>
<dbReference type="SMART" id="SM00181">
    <property type="entry name" value="EGF"/>
    <property type="match status" value="9"/>
</dbReference>
<dbReference type="SMART" id="SM01411">
    <property type="entry name" value="Ephrin_rec_like"/>
    <property type="match status" value="4"/>
</dbReference>
<evidence type="ECO:0000256" key="2">
    <source>
        <dbReference type="ARBA" id="ARBA00022729"/>
    </source>
</evidence>
<dbReference type="EMBL" id="KB303857">
    <property type="protein sequence ID" value="ELU02705.1"/>
    <property type="molecule type" value="Genomic_DNA"/>
</dbReference>
<dbReference type="PROSITE" id="PS50026">
    <property type="entry name" value="EGF_3"/>
    <property type="match status" value="7"/>
</dbReference>
<dbReference type="PRINTS" id="PR00895">
    <property type="entry name" value="PENTAXIN"/>
</dbReference>
<dbReference type="Pfam" id="PF00008">
    <property type="entry name" value="EGF"/>
    <property type="match status" value="6"/>
</dbReference>
<dbReference type="PROSITE" id="PS51828">
    <property type="entry name" value="PTX_2"/>
    <property type="match status" value="1"/>
</dbReference>
<dbReference type="Gene3D" id="2.60.120.200">
    <property type="match status" value="1"/>
</dbReference>
<feature type="disulfide bond" evidence="6">
    <location>
        <begin position="1446"/>
        <end position="1455"/>
    </location>
</feature>
<feature type="disulfide bond" evidence="6">
    <location>
        <begin position="1091"/>
        <end position="1100"/>
    </location>
</feature>
<keyword evidence="20" id="KW-1185">Reference proteome</keyword>
<comment type="caution">
    <text evidence="6">Lacks conserved residue(s) required for the propagation of feature annotation.</text>
</comment>
<dbReference type="CDD" id="cd00033">
    <property type="entry name" value="CCP"/>
    <property type="match status" value="1"/>
</dbReference>
<organism evidence="18">
    <name type="scientific">Capitella teleta</name>
    <name type="common">Polychaete worm</name>
    <dbReference type="NCBI Taxonomy" id="283909"/>
    <lineage>
        <taxon>Eukaryota</taxon>
        <taxon>Metazoa</taxon>
        <taxon>Spiralia</taxon>
        <taxon>Lophotrochozoa</taxon>
        <taxon>Annelida</taxon>
        <taxon>Polychaeta</taxon>
        <taxon>Sedentaria</taxon>
        <taxon>Scolecida</taxon>
        <taxon>Capitellidae</taxon>
        <taxon>Capitella</taxon>
    </lineage>
</organism>
<dbReference type="PROSITE" id="PS50025">
    <property type="entry name" value="LAM_G_DOMAIN"/>
    <property type="match status" value="1"/>
</dbReference>
<evidence type="ECO:0000256" key="5">
    <source>
        <dbReference type="ARBA" id="ARBA00023180"/>
    </source>
</evidence>
<dbReference type="GO" id="GO:0032991">
    <property type="term" value="C:protein-containing complex"/>
    <property type="evidence" value="ECO:0007669"/>
    <property type="project" value="TreeGrafter"/>
</dbReference>
<dbReference type="FunFam" id="2.10.25.10:FF:000004">
    <property type="entry name" value="Neurogenic locus notch 1"/>
    <property type="match status" value="1"/>
</dbReference>
<dbReference type="SUPFAM" id="SSF49899">
    <property type="entry name" value="Concanavalin A-like lectins/glucanases"/>
    <property type="match status" value="1"/>
</dbReference>
<protein>
    <recommendedName>
        <fullName evidence="21">Sushi, von Willebrand factor type A, EGF and pentraxin domain-containing protein 1</fullName>
    </recommendedName>
</protein>
<evidence type="ECO:0008006" key="21">
    <source>
        <dbReference type="Google" id="ProtNLM"/>
    </source>
</evidence>
<evidence type="ECO:0000259" key="15">
    <source>
        <dbReference type="PROSITE" id="PS50923"/>
    </source>
</evidence>
<feature type="disulfide bond" evidence="6">
    <location>
        <begin position="1641"/>
        <end position="1650"/>
    </location>
</feature>
<dbReference type="SUPFAM" id="SSF57184">
    <property type="entry name" value="Growth factor receptor domain"/>
    <property type="match status" value="1"/>
</dbReference>
<dbReference type="Proteomes" id="UP000014760">
    <property type="component" value="Unassembled WGS sequence"/>
</dbReference>
<keyword evidence="2 10" id="KW-0732">Signal</keyword>
<dbReference type="PROSITE" id="PS01187">
    <property type="entry name" value="EGF_CA"/>
    <property type="match status" value="1"/>
</dbReference>
<dbReference type="PANTHER" id="PTHR24049">
    <property type="entry name" value="CRUMBS FAMILY MEMBER"/>
    <property type="match status" value="1"/>
</dbReference>
<feature type="domain" description="Pentraxin (PTX)" evidence="17">
    <location>
        <begin position="1137"/>
        <end position="1349"/>
    </location>
</feature>
<dbReference type="Gene3D" id="2.10.25.10">
    <property type="entry name" value="Laminin"/>
    <property type="match status" value="6"/>
</dbReference>
<feature type="domain" description="Sushi" evidence="15">
    <location>
        <begin position="405"/>
        <end position="469"/>
    </location>
</feature>
<dbReference type="InterPro" id="IPR001791">
    <property type="entry name" value="Laminin_G"/>
</dbReference>
<dbReference type="InterPro" id="IPR035976">
    <property type="entry name" value="Sushi/SCR/CCP_sf"/>
</dbReference>
<dbReference type="Pfam" id="PF07699">
    <property type="entry name" value="Ephrin_rec_like"/>
    <property type="match status" value="4"/>
</dbReference>
<dbReference type="InterPro" id="IPR051022">
    <property type="entry name" value="Notch_Cell-Fate_Det"/>
</dbReference>
<dbReference type="OMA" id="FWPDCSR"/>
<dbReference type="SMART" id="SM00179">
    <property type="entry name" value="EGF_CA"/>
    <property type="match status" value="7"/>
</dbReference>
<dbReference type="GO" id="GO:0051241">
    <property type="term" value="P:negative regulation of multicellular organismal process"/>
    <property type="evidence" value="ECO:0007669"/>
    <property type="project" value="UniProtKB-ARBA"/>
</dbReference>
<dbReference type="Gene3D" id="2.60.40.10">
    <property type="entry name" value="Immunoglobulins"/>
    <property type="match status" value="1"/>
</dbReference>
<dbReference type="InterPro" id="IPR000152">
    <property type="entry name" value="EGF-type_Asp/Asn_hydroxyl_site"/>
</dbReference>
<dbReference type="GO" id="GO:0003008">
    <property type="term" value="P:system process"/>
    <property type="evidence" value="ECO:0007669"/>
    <property type="project" value="UniProtKB-ARBA"/>
</dbReference>
<evidence type="ECO:0000256" key="3">
    <source>
        <dbReference type="ARBA" id="ARBA00022737"/>
    </source>
</evidence>
<dbReference type="FunFam" id="2.10.25.10:FF:000185">
    <property type="entry name" value="basement membrane-specific heparan sulfate proteoglycan core protein-like"/>
    <property type="match status" value="1"/>
</dbReference>
<dbReference type="SMART" id="SM00327">
    <property type="entry name" value="VWA"/>
    <property type="match status" value="1"/>
</dbReference>
<dbReference type="PROSITE" id="PS50234">
    <property type="entry name" value="VWFA"/>
    <property type="match status" value="1"/>
</dbReference>
<keyword evidence="9" id="KW-1133">Transmembrane helix</keyword>
<dbReference type="InterPro" id="IPR002035">
    <property type="entry name" value="VWF_A"/>
</dbReference>
<keyword evidence="4 6" id="KW-1015">Disulfide bond</keyword>
<evidence type="ECO:0000259" key="13">
    <source>
        <dbReference type="PROSITE" id="PS50234"/>
    </source>
</evidence>
<evidence type="ECO:0000259" key="16">
    <source>
        <dbReference type="PROSITE" id="PS51379"/>
    </source>
</evidence>
<feature type="domain" description="EGF-like" evidence="12">
    <location>
        <begin position="1103"/>
        <end position="1138"/>
    </location>
</feature>
<dbReference type="SUPFAM" id="SSF57196">
    <property type="entry name" value="EGF/Laminin"/>
    <property type="match status" value="7"/>
</dbReference>
<dbReference type="EnsemblMetazoa" id="CapteT199677">
    <property type="protein sequence ID" value="CapteP199677"/>
    <property type="gene ID" value="CapteG199677"/>
</dbReference>
<dbReference type="PROSITE" id="PS51379">
    <property type="entry name" value="4FE4S_FER_2"/>
    <property type="match status" value="1"/>
</dbReference>
<dbReference type="InterPro" id="IPR017896">
    <property type="entry name" value="4Fe4S_Fe-S-bd"/>
</dbReference>
<dbReference type="Gene3D" id="3.40.50.410">
    <property type="entry name" value="von Willebrand factor, type A domain"/>
    <property type="match status" value="1"/>
</dbReference>
<feature type="region of interest" description="Disordered" evidence="8">
    <location>
        <begin position="1830"/>
        <end position="1850"/>
    </location>
</feature>
<feature type="disulfide bond" evidence="6">
    <location>
        <begin position="1484"/>
        <end position="1493"/>
    </location>
</feature>
<dbReference type="Gene3D" id="2.10.50.10">
    <property type="entry name" value="Tumor Necrosis Factor Receptor, subunit A, domain 2"/>
    <property type="match status" value="3"/>
</dbReference>
<feature type="signal peptide" evidence="10">
    <location>
        <begin position="1"/>
        <end position="20"/>
    </location>
</feature>
<reference evidence="18 20" key="2">
    <citation type="journal article" date="2013" name="Nature">
        <title>Insights into bilaterian evolution from three spiralian genomes.</title>
        <authorList>
            <person name="Simakov O."/>
            <person name="Marletaz F."/>
            <person name="Cho S.J."/>
            <person name="Edsinger-Gonzales E."/>
            <person name="Havlak P."/>
            <person name="Hellsten U."/>
            <person name="Kuo D.H."/>
            <person name="Larsson T."/>
            <person name="Lv J."/>
            <person name="Arendt D."/>
            <person name="Savage R."/>
            <person name="Osoegawa K."/>
            <person name="de Jong P."/>
            <person name="Grimwood J."/>
            <person name="Chapman J.A."/>
            <person name="Shapiro H."/>
            <person name="Aerts A."/>
            <person name="Otillar R.P."/>
            <person name="Terry A.Y."/>
            <person name="Boore J.L."/>
            <person name="Grigoriev I.V."/>
            <person name="Lindberg D.R."/>
            <person name="Seaver E.C."/>
            <person name="Weisblat D.A."/>
            <person name="Putnam N.H."/>
            <person name="Rokhsar D.S."/>
        </authorList>
    </citation>
    <scope>NUCLEOTIDE SEQUENCE</scope>
    <source>
        <strain evidence="18 20">I ESC-2004</strain>
    </source>
</reference>
<dbReference type="GO" id="GO:0045197">
    <property type="term" value="P:establishment or maintenance of epithelial cell apical/basal polarity"/>
    <property type="evidence" value="ECO:0007669"/>
    <property type="project" value="TreeGrafter"/>
</dbReference>
<dbReference type="InterPro" id="IPR036465">
    <property type="entry name" value="vWFA_dom_sf"/>
</dbReference>
<evidence type="ECO:0000259" key="17">
    <source>
        <dbReference type="PROSITE" id="PS51828"/>
    </source>
</evidence>
<dbReference type="HOGENOM" id="CLU_234506_0_0_1"/>
<feature type="domain" description="HYR" evidence="14">
    <location>
        <begin position="536"/>
        <end position="621"/>
    </location>
</feature>
<feature type="disulfide bond" evidence="7">
    <location>
        <begin position="375"/>
        <end position="402"/>
    </location>
</feature>
<dbReference type="InterPro" id="IPR009030">
    <property type="entry name" value="Growth_fac_rcpt_cys_sf"/>
</dbReference>
<dbReference type="Pfam" id="PF00354">
    <property type="entry name" value="Pentaxin"/>
    <property type="match status" value="1"/>
</dbReference>
<dbReference type="Pfam" id="PF00092">
    <property type="entry name" value="VWA"/>
    <property type="match status" value="1"/>
</dbReference>
<dbReference type="EMBL" id="AMQN01001617">
    <property type="status" value="NOT_ANNOTATED_CDS"/>
    <property type="molecule type" value="Genomic_DNA"/>
</dbReference>
<dbReference type="InterPro" id="IPR003410">
    <property type="entry name" value="HYR_dom"/>
</dbReference>
<feature type="domain" description="4Fe-4S ferredoxin-type" evidence="16">
    <location>
        <begin position="1364"/>
        <end position="1397"/>
    </location>
</feature>
<dbReference type="Pfam" id="PF00084">
    <property type="entry name" value="Sushi"/>
    <property type="match status" value="1"/>
</dbReference>
<dbReference type="GO" id="GO:0005509">
    <property type="term" value="F:calcium ion binding"/>
    <property type="evidence" value="ECO:0007669"/>
    <property type="project" value="InterPro"/>
</dbReference>
<gene>
    <name evidence="18" type="ORF">CAPTEDRAFT_199677</name>
</gene>
<dbReference type="GO" id="GO:0007157">
    <property type="term" value="P:heterophilic cell-cell adhesion via plasma membrane cell adhesion molecules"/>
    <property type="evidence" value="ECO:0007669"/>
    <property type="project" value="TreeGrafter"/>
</dbReference>
<name>R7U8K0_CAPTE</name>
<evidence type="ECO:0000259" key="14">
    <source>
        <dbReference type="PROSITE" id="PS50825"/>
    </source>
</evidence>
<keyword evidence="9" id="KW-0812">Transmembrane</keyword>
<dbReference type="CDD" id="cd00054">
    <property type="entry name" value="EGF_CA"/>
    <property type="match status" value="5"/>
</dbReference>
<dbReference type="SUPFAM" id="SSF57535">
    <property type="entry name" value="Complement control module/SCR domain"/>
    <property type="match status" value="3"/>
</dbReference>
<dbReference type="EMBL" id="AMQN01001618">
    <property type="status" value="NOT_ANNOTATED_CDS"/>
    <property type="molecule type" value="Genomic_DNA"/>
</dbReference>
<dbReference type="InterPro" id="IPR013783">
    <property type="entry name" value="Ig-like_fold"/>
</dbReference>
<feature type="domain" description="Sushi" evidence="15">
    <location>
        <begin position="331"/>
        <end position="404"/>
    </location>
</feature>
<dbReference type="Gene3D" id="2.10.70.10">
    <property type="entry name" value="Complement Module, domain 1"/>
    <property type="match status" value="2"/>
</dbReference>
<evidence type="ECO:0000256" key="9">
    <source>
        <dbReference type="SAM" id="Phobius"/>
    </source>
</evidence>
<dbReference type="InterPro" id="IPR000742">
    <property type="entry name" value="EGF"/>
</dbReference>
<dbReference type="FunFam" id="2.10.25.10:FF:000122">
    <property type="entry name" value="Protein crumbs homolog 2"/>
    <property type="match status" value="1"/>
</dbReference>
<dbReference type="InterPro" id="IPR018097">
    <property type="entry name" value="EGF_Ca-bd_CS"/>
</dbReference>
<dbReference type="PROSITE" id="PS00022">
    <property type="entry name" value="EGF_1"/>
    <property type="match status" value="5"/>
</dbReference>
<feature type="domain" description="Sushi" evidence="15">
    <location>
        <begin position="470"/>
        <end position="537"/>
    </location>
</feature>
<evidence type="ECO:0000259" key="12">
    <source>
        <dbReference type="PROSITE" id="PS50026"/>
    </source>
</evidence>
<dbReference type="SUPFAM" id="SSF53300">
    <property type="entry name" value="vWA-like"/>
    <property type="match status" value="1"/>
</dbReference>
<evidence type="ECO:0000256" key="4">
    <source>
        <dbReference type="ARBA" id="ARBA00023157"/>
    </source>
</evidence>
<dbReference type="PROSITE" id="PS50923">
    <property type="entry name" value="SUSHI"/>
    <property type="match status" value="3"/>
</dbReference>
<dbReference type="PROSITE" id="PS50825">
    <property type="entry name" value="HYR"/>
    <property type="match status" value="1"/>
</dbReference>
<dbReference type="STRING" id="283909.R7U8K0"/>
<evidence type="ECO:0000256" key="8">
    <source>
        <dbReference type="SAM" id="MobiDB-lite"/>
    </source>
</evidence>
<dbReference type="InterPro" id="IPR011641">
    <property type="entry name" value="Tyr-kin_ephrin_A/B_rcpt-like"/>
</dbReference>
<evidence type="ECO:0000256" key="1">
    <source>
        <dbReference type="ARBA" id="ARBA00022536"/>
    </source>
</evidence>
<feature type="domain" description="Laminin G" evidence="11">
    <location>
        <begin position="1138"/>
        <end position="1315"/>
    </location>
</feature>
<feature type="disulfide bond" evidence="6">
    <location>
        <begin position="1568"/>
        <end position="1577"/>
    </location>
</feature>
<feature type="domain" description="EGF-like" evidence="12">
    <location>
        <begin position="1065"/>
        <end position="1101"/>
    </location>
</feature>
<dbReference type="InterPro" id="IPR001759">
    <property type="entry name" value="PTX_dom"/>
</dbReference>
<reference evidence="19" key="3">
    <citation type="submission" date="2015-06" db="UniProtKB">
        <authorList>
            <consortium name="EnsemblMetazoa"/>
        </authorList>
    </citation>
    <scope>IDENTIFICATION</scope>
</reference>
<feature type="disulfide bond" evidence="6">
    <location>
        <begin position="1107"/>
        <end position="1117"/>
    </location>
</feature>
<accession>R7U8K0</accession>
<dbReference type="PROSITE" id="PS00010">
    <property type="entry name" value="ASX_HYDROXYL"/>
    <property type="match status" value="2"/>
</dbReference>
<keyword evidence="1 6" id="KW-0245">EGF-like domain</keyword>
<dbReference type="PROSITE" id="PS01186">
    <property type="entry name" value="EGF_2"/>
    <property type="match status" value="3"/>
</dbReference>
<dbReference type="Pfam" id="PF02494">
    <property type="entry name" value="HYR"/>
    <property type="match status" value="1"/>
</dbReference>
<dbReference type="OrthoDB" id="6515930at2759"/>
<evidence type="ECO:0000313" key="18">
    <source>
        <dbReference type="EMBL" id="ELU02705.1"/>
    </source>
</evidence>
<keyword evidence="7" id="KW-0768">Sushi</keyword>
<evidence type="ECO:0000256" key="7">
    <source>
        <dbReference type="PROSITE-ProRule" id="PRU00302"/>
    </source>
</evidence>
<dbReference type="InterPro" id="IPR000436">
    <property type="entry name" value="Sushi_SCR_CCP_dom"/>
</dbReference>
<feature type="domain" description="EGF-like" evidence="12">
    <location>
        <begin position="1458"/>
        <end position="1494"/>
    </location>
</feature>
<dbReference type="FunFam" id="2.10.25.10:FF:000143">
    <property type="entry name" value="Protein crumbs 1"/>
    <property type="match status" value="1"/>
</dbReference>
<dbReference type="SMART" id="SM00159">
    <property type="entry name" value="PTX"/>
    <property type="match status" value="1"/>
</dbReference>
<evidence type="ECO:0000259" key="11">
    <source>
        <dbReference type="PROSITE" id="PS50025"/>
    </source>
</evidence>
<keyword evidence="9" id="KW-0472">Membrane</keyword>
<evidence type="ECO:0000256" key="10">
    <source>
        <dbReference type="SAM" id="SignalP"/>
    </source>
</evidence>
<feature type="domain" description="EGF-like" evidence="12">
    <location>
        <begin position="1420"/>
        <end position="1456"/>
    </location>
</feature>
<keyword evidence="5" id="KW-0325">Glycoprotein</keyword>